<proteinExistence type="predicted"/>
<gene>
    <name evidence="2" type="primary">Acey_s0079.g1281</name>
    <name evidence="2" type="ORF">Y032_0079g1281</name>
</gene>
<feature type="coiled-coil region" evidence="1">
    <location>
        <begin position="48"/>
        <end position="152"/>
    </location>
</feature>
<sequence length="162" mass="18849">MMEADMISQALRARTQVLSMQGFLSEDNDPPAPSDYYDAPHRDAVSTALKAEQRCEDLLREREDQLSKVGTFTATIDPEKLNRAKELLRKREELIQKQDELHLLLKAKNVVLSDILDRKDRVIDHESKMSHLARITENCEQLRNEMEQIYNGKTWNCSYEND</sequence>
<comment type="caution">
    <text evidence="2">The sequence shown here is derived from an EMBL/GenBank/DDBJ whole genome shotgun (WGS) entry which is preliminary data.</text>
</comment>
<dbReference type="EMBL" id="JARK01001415">
    <property type="protein sequence ID" value="EYC05969.1"/>
    <property type="molecule type" value="Genomic_DNA"/>
</dbReference>
<name>A0A016TSF8_9BILA</name>
<keyword evidence="3" id="KW-1185">Reference proteome</keyword>
<evidence type="ECO:0000256" key="1">
    <source>
        <dbReference type="SAM" id="Coils"/>
    </source>
</evidence>
<accession>A0A016TSF8</accession>
<protein>
    <submittedName>
        <fullName evidence="2">Uncharacterized protein</fullName>
    </submittedName>
</protein>
<organism evidence="2 3">
    <name type="scientific">Ancylostoma ceylanicum</name>
    <dbReference type="NCBI Taxonomy" id="53326"/>
    <lineage>
        <taxon>Eukaryota</taxon>
        <taxon>Metazoa</taxon>
        <taxon>Ecdysozoa</taxon>
        <taxon>Nematoda</taxon>
        <taxon>Chromadorea</taxon>
        <taxon>Rhabditida</taxon>
        <taxon>Rhabditina</taxon>
        <taxon>Rhabditomorpha</taxon>
        <taxon>Strongyloidea</taxon>
        <taxon>Ancylostomatidae</taxon>
        <taxon>Ancylostomatinae</taxon>
        <taxon>Ancylostoma</taxon>
    </lineage>
</organism>
<keyword evidence="1" id="KW-0175">Coiled coil</keyword>
<evidence type="ECO:0000313" key="2">
    <source>
        <dbReference type="EMBL" id="EYC05969.1"/>
    </source>
</evidence>
<dbReference type="Proteomes" id="UP000024635">
    <property type="component" value="Unassembled WGS sequence"/>
</dbReference>
<dbReference type="OrthoDB" id="5865661at2759"/>
<evidence type="ECO:0000313" key="3">
    <source>
        <dbReference type="Proteomes" id="UP000024635"/>
    </source>
</evidence>
<dbReference type="AlphaFoldDB" id="A0A016TSF8"/>
<reference evidence="3" key="1">
    <citation type="journal article" date="2015" name="Nat. Genet.">
        <title>The genome and transcriptome of the zoonotic hookworm Ancylostoma ceylanicum identify infection-specific gene families.</title>
        <authorList>
            <person name="Schwarz E.M."/>
            <person name="Hu Y."/>
            <person name="Antoshechkin I."/>
            <person name="Miller M.M."/>
            <person name="Sternberg P.W."/>
            <person name="Aroian R.V."/>
        </authorList>
    </citation>
    <scope>NUCLEOTIDE SEQUENCE</scope>
    <source>
        <strain evidence="3">HY135</strain>
    </source>
</reference>